<dbReference type="Proteomes" id="UP000332487">
    <property type="component" value="Unassembled WGS sequence"/>
</dbReference>
<organism evidence="2 3">
    <name type="scientific">Candidatus Micrarchaeum acidiphilum ARMAN-2</name>
    <dbReference type="NCBI Taxonomy" id="425595"/>
    <lineage>
        <taxon>Archaea</taxon>
        <taxon>Candidatus Micrarchaeota</taxon>
        <taxon>Candidatus Micrarchaeia</taxon>
        <taxon>Candidatus Micrarchaeales</taxon>
        <taxon>Candidatus Micrarchaeaceae</taxon>
        <taxon>Candidatus Micrarchaeum</taxon>
    </lineage>
</organism>
<reference evidence="2 3" key="1">
    <citation type="journal article" date="2009" name="Genome Biol.">
        <title>Community-wide analysis of microbial genome sequence signatures.</title>
        <authorList>
            <person name="Dick G.J."/>
            <person name="Andersson A.F."/>
            <person name="Baker B.J."/>
            <person name="Simmons S.L."/>
            <person name="Thomas B.C."/>
            <person name="Yelton A.P."/>
            <person name="Banfield J.F."/>
        </authorList>
    </citation>
    <scope>NUCLEOTIDE SEQUENCE [LARGE SCALE GENOMIC DNA]</scope>
    <source>
        <strain evidence="2">ARMAN-2</strain>
    </source>
</reference>
<evidence type="ECO:0000313" key="3">
    <source>
        <dbReference type="Proteomes" id="UP000332487"/>
    </source>
</evidence>
<gene>
    <name evidence="2" type="ORF">UNLARM2_0118</name>
</gene>
<accession>C7DGB4</accession>
<dbReference type="EMBL" id="GG697237">
    <property type="protein sequence ID" value="EET90442.1"/>
    <property type="molecule type" value="Genomic_DNA"/>
</dbReference>
<keyword evidence="3" id="KW-1185">Reference proteome</keyword>
<feature type="region of interest" description="Disordered" evidence="1">
    <location>
        <begin position="27"/>
        <end position="50"/>
    </location>
</feature>
<reference evidence="2 3" key="2">
    <citation type="journal article" date="2010" name="Proc. Natl. Acad. Sci. U.S.A.">
        <title>Enigmatic, ultrasmall, uncultivated Archaea.</title>
        <authorList>
            <person name="Baker B.J."/>
            <person name="Comolli L.R."/>
            <person name="Dick G.J."/>
            <person name="Hauser L.J."/>
            <person name="Hyatt D."/>
            <person name="Dill B.D."/>
            <person name="Land M.L."/>
            <person name="Verberkmoes N.C."/>
            <person name="Hettich R.L."/>
            <person name="Banfield J.F."/>
        </authorList>
    </citation>
    <scope>NUCLEOTIDE SEQUENCE [LARGE SCALE GENOMIC DNA]</scope>
    <source>
        <strain evidence="2">ARMAN-2</strain>
    </source>
</reference>
<dbReference type="AlphaFoldDB" id="C7DGB4"/>
<name>C7DGB4_MICA2</name>
<proteinExistence type="predicted"/>
<evidence type="ECO:0000256" key="1">
    <source>
        <dbReference type="SAM" id="MobiDB-lite"/>
    </source>
</evidence>
<sequence length="92" mass="10164">MKNDMNEDEEDCGCGCGEGRGGMHGRMHSRMGMHMAGMGPGFGTEDSVDEMGPLHKEKLVEKLKLYKEDLEAQAKFIGKRIDEIQKGSSESK</sequence>
<evidence type="ECO:0000313" key="2">
    <source>
        <dbReference type="EMBL" id="EET90442.1"/>
    </source>
</evidence>
<protein>
    <submittedName>
        <fullName evidence="2">Uncharacterized protein</fullName>
    </submittedName>
</protein>